<keyword evidence="3" id="KW-1185">Reference proteome</keyword>
<accession>A0A422MVP1</accession>
<reference evidence="2 3" key="1">
    <citation type="journal article" date="2018" name="BMC Genomics">
        <title>Genomic comparison of Trypanosoma conorhini and Trypanosoma rangeli to Trypanosoma cruzi strains of high and low virulence.</title>
        <authorList>
            <person name="Bradwell K.R."/>
            <person name="Koparde V.N."/>
            <person name="Matveyev A.V."/>
            <person name="Serrano M.G."/>
            <person name="Alves J.M."/>
            <person name="Parikh H."/>
            <person name="Huang B."/>
            <person name="Lee V."/>
            <person name="Espinosa-Alvarez O."/>
            <person name="Ortiz P.A."/>
            <person name="Costa-Martins A.G."/>
            <person name="Teixeira M.M."/>
            <person name="Buck G.A."/>
        </authorList>
    </citation>
    <scope>NUCLEOTIDE SEQUENCE [LARGE SCALE GENOMIC DNA]</scope>
    <source>
        <strain evidence="2 3">025E</strain>
    </source>
</reference>
<evidence type="ECO:0000313" key="3">
    <source>
        <dbReference type="Proteomes" id="UP000284403"/>
    </source>
</evidence>
<evidence type="ECO:0000313" key="2">
    <source>
        <dbReference type="EMBL" id="RNE97305.1"/>
    </source>
</evidence>
<proteinExistence type="predicted"/>
<gene>
    <name evidence="2" type="ORF">Tco025E_09491</name>
</gene>
<dbReference type="EMBL" id="MKKU01001151">
    <property type="protein sequence ID" value="RNE97305.1"/>
    <property type="molecule type" value="Genomic_DNA"/>
</dbReference>
<sequence length="148" mass="17481">MKKKRRGRRKRQKAVAVHWRPHRCQRRLRPVLLAQAQLSRPSVRRLPCSNESLRPPQTVQPRRARRVTARRSRALRRTRQRPLAACRLLPPRPPARRQTLPPRKMAQTPKLRRTRTAATRHPATPPRPPRLRQLGGQAPRQHATRRRT</sequence>
<dbReference type="Proteomes" id="UP000284403">
    <property type="component" value="Unassembled WGS sequence"/>
</dbReference>
<evidence type="ECO:0000256" key="1">
    <source>
        <dbReference type="SAM" id="MobiDB-lite"/>
    </source>
</evidence>
<name>A0A422MVP1_9TRYP</name>
<dbReference type="RefSeq" id="XP_029223567.1">
    <property type="nucleotide sequence ID" value="XM_029376308.1"/>
</dbReference>
<feature type="region of interest" description="Disordered" evidence="1">
    <location>
        <begin position="45"/>
        <end position="148"/>
    </location>
</feature>
<protein>
    <submittedName>
        <fullName evidence="2">Uncharacterized protein</fullName>
    </submittedName>
</protein>
<organism evidence="2 3">
    <name type="scientific">Trypanosoma conorhini</name>
    <dbReference type="NCBI Taxonomy" id="83891"/>
    <lineage>
        <taxon>Eukaryota</taxon>
        <taxon>Discoba</taxon>
        <taxon>Euglenozoa</taxon>
        <taxon>Kinetoplastea</taxon>
        <taxon>Metakinetoplastina</taxon>
        <taxon>Trypanosomatida</taxon>
        <taxon>Trypanosomatidae</taxon>
        <taxon>Trypanosoma</taxon>
    </lineage>
</organism>
<dbReference type="AlphaFoldDB" id="A0A422MVP1"/>
<dbReference type="GeneID" id="40323102"/>
<feature type="compositionally biased region" description="Basic residues" evidence="1">
    <location>
        <begin position="62"/>
        <end position="80"/>
    </location>
</feature>
<comment type="caution">
    <text evidence="2">The sequence shown here is derived from an EMBL/GenBank/DDBJ whole genome shotgun (WGS) entry which is preliminary data.</text>
</comment>